<dbReference type="SUPFAM" id="SSF46689">
    <property type="entry name" value="Homeodomain-like"/>
    <property type="match status" value="1"/>
</dbReference>
<dbReference type="GO" id="GO:0003700">
    <property type="term" value="F:DNA-binding transcription factor activity"/>
    <property type="evidence" value="ECO:0007669"/>
    <property type="project" value="TreeGrafter"/>
</dbReference>
<dbReference type="Pfam" id="PF00440">
    <property type="entry name" value="TetR_N"/>
    <property type="match status" value="1"/>
</dbReference>
<keyword evidence="1 2" id="KW-0238">DNA-binding</keyword>
<feature type="DNA-binding region" description="H-T-H motif" evidence="2">
    <location>
        <begin position="26"/>
        <end position="45"/>
    </location>
</feature>
<gene>
    <name evidence="4" type="ORF">AXX12_14840</name>
</gene>
<dbReference type="GO" id="GO:0000976">
    <property type="term" value="F:transcription cis-regulatory region binding"/>
    <property type="evidence" value="ECO:0007669"/>
    <property type="project" value="TreeGrafter"/>
</dbReference>
<dbReference type="Gene3D" id="1.10.357.10">
    <property type="entry name" value="Tetracycline Repressor, domain 2"/>
    <property type="match status" value="1"/>
</dbReference>
<dbReference type="PANTHER" id="PTHR30055">
    <property type="entry name" value="HTH-TYPE TRANSCRIPTIONAL REGULATOR RUTR"/>
    <property type="match status" value="1"/>
</dbReference>
<dbReference type="EMBL" id="LSGP01000026">
    <property type="protein sequence ID" value="KYZ74857.1"/>
    <property type="molecule type" value="Genomic_DNA"/>
</dbReference>
<dbReference type="InterPro" id="IPR001647">
    <property type="entry name" value="HTH_TetR"/>
</dbReference>
<dbReference type="OrthoDB" id="9789566at2"/>
<proteinExistence type="predicted"/>
<dbReference type="AlphaFoldDB" id="A0A154BLJ7"/>
<dbReference type="SUPFAM" id="SSF48498">
    <property type="entry name" value="Tetracyclin repressor-like, C-terminal domain"/>
    <property type="match status" value="1"/>
</dbReference>
<accession>A0A154BLJ7</accession>
<reference evidence="4 5" key="1">
    <citation type="submission" date="2016-02" db="EMBL/GenBank/DDBJ databases">
        <title>Anaerosporomusa subterraneum gen. nov., sp. nov., a spore-forming obligate anaerobe isolated from saprolite.</title>
        <authorList>
            <person name="Choi J.K."/>
            <person name="Shah M."/>
            <person name="Yee N."/>
        </authorList>
    </citation>
    <scope>NUCLEOTIDE SEQUENCE [LARGE SCALE GENOMIC DNA]</scope>
    <source>
        <strain evidence="4 5">RU4</strain>
    </source>
</reference>
<dbReference type="Pfam" id="PF17932">
    <property type="entry name" value="TetR_C_24"/>
    <property type="match status" value="1"/>
</dbReference>
<dbReference type="STRING" id="1794912.AXX12_14840"/>
<dbReference type="RefSeq" id="WP_066245269.1">
    <property type="nucleotide sequence ID" value="NZ_LSGP01000026.1"/>
</dbReference>
<sequence length="198" mass="22304">MEMDAQEKLLAAGTRLFAQKGFAAVSIRELSQAAETNSSLISYYFGGKEGLYAAVLEKQFASVDSVIASVRERHLSPVERIEAYAQGVLTAHTQNPYIIRFLYSEFANPTPAFEAIQKEVRKIYEFLHQTINEGITRGQFRADLNPAHAVLAIAGMMNFYFISRPLRRYFLPAEGEHDAQYFEDALKIYLNGVTKHGD</sequence>
<evidence type="ECO:0000313" key="4">
    <source>
        <dbReference type="EMBL" id="KYZ74857.1"/>
    </source>
</evidence>
<dbReference type="InterPro" id="IPR036271">
    <property type="entry name" value="Tet_transcr_reg_TetR-rel_C_sf"/>
</dbReference>
<dbReference type="PRINTS" id="PR00455">
    <property type="entry name" value="HTHTETR"/>
</dbReference>
<evidence type="ECO:0000259" key="3">
    <source>
        <dbReference type="PROSITE" id="PS50977"/>
    </source>
</evidence>
<comment type="caution">
    <text evidence="4">The sequence shown here is derived from an EMBL/GenBank/DDBJ whole genome shotgun (WGS) entry which is preliminary data.</text>
</comment>
<evidence type="ECO:0000256" key="2">
    <source>
        <dbReference type="PROSITE-ProRule" id="PRU00335"/>
    </source>
</evidence>
<feature type="domain" description="HTH tetR-type" evidence="3">
    <location>
        <begin position="3"/>
        <end position="63"/>
    </location>
</feature>
<dbReference type="PANTHER" id="PTHR30055:SF233">
    <property type="entry name" value="REGULATORY PROTEIN TETR"/>
    <property type="match status" value="1"/>
</dbReference>
<evidence type="ECO:0000313" key="5">
    <source>
        <dbReference type="Proteomes" id="UP000076268"/>
    </source>
</evidence>
<dbReference type="InterPro" id="IPR041490">
    <property type="entry name" value="KstR2_TetR_C"/>
</dbReference>
<dbReference type="PROSITE" id="PS50977">
    <property type="entry name" value="HTH_TETR_2"/>
    <property type="match status" value="1"/>
</dbReference>
<organism evidence="4 5">
    <name type="scientific">Anaerosporomusa subterranea</name>
    <dbReference type="NCBI Taxonomy" id="1794912"/>
    <lineage>
        <taxon>Bacteria</taxon>
        <taxon>Bacillati</taxon>
        <taxon>Bacillota</taxon>
        <taxon>Negativicutes</taxon>
        <taxon>Acetonemataceae</taxon>
        <taxon>Anaerosporomusa</taxon>
    </lineage>
</organism>
<dbReference type="Proteomes" id="UP000076268">
    <property type="component" value="Unassembled WGS sequence"/>
</dbReference>
<keyword evidence="5" id="KW-1185">Reference proteome</keyword>
<evidence type="ECO:0000256" key="1">
    <source>
        <dbReference type="ARBA" id="ARBA00023125"/>
    </source>
</evidence>
<dbReference type="InterPro" id="IPR009057">
    <property type="entry name" value="Homeodomain-like_sf"/>
</dbReference>
<dbReference type="InterPro" id="IPR050109">
    <property type="entry name" value="HTH-type_TetR-like_transc_reg"/>
</dbReference>
<name>A0A154BLJ7_ANASB</name>
<protein>
    <recommendedName>
        <fullName evidence="3">HTH tetR-type domain-containing protein</fullName>
    </recommendedName>
</protein>
<dbReference type="Gene3D" id="1.10.10.60">
    <property type="entry name" value="Homeodomain-like"/>
    <property type="match status" value="1"/>
</dbReference>